<dbReference type="GO" id="GO:0043130">
    <property type="term" value="F:ubiquitin binding"/>
    <property type="evidence" value="ECO:0007669"/>
    <property type="project" value="TreeGrafter"/>
</dbReference>
<feature type="region of interest" description="Disordered" evidence="1">
    <location>
        <begin position="47"/>
        <end position="76"/>
    </location>
</feature>
<dbReference type="PhylomeDB" id="B3L201"/>
<dbReference type="AlphaFoldDB" id="B3L201"/>
<dbReference type="HOGENOM" id="CLU_549195_0_0_1"/>
<reference evidence="3 4" key="1">
    <citation type="journal article" date="2008" name="Nature">
        <title>The genome of Plasmodium knowlesi strain H, a zoonotic malaria parasite with host range from monkey to man.</title>
        <authorList>
            <person name="Pain A."/>
            <person name="Boehme U."/>
            <person name="Berry A.E."/>
            <person name="Mungall K."/>
            <person name="Finn R."/>
            <person name="Jackson A.P."/>
            <person name="Mourier T."/>
            <person name="Mistry J."/>
            <person name="Pasini E.M."/>
            <person name="Aslett M."/>
            <person name="Balasubrammaniam S."/>
            <person name="Borgwardt K."/>
            <person name="Brooks K."/>
            <person name="Carret C."/>
            <person name="Carver T.J."/>
            <person name="Cherevach I."/>
            <person name="Chillingworth T."/>
            <person name="Clarke T.G."/>
            <person name="Galinski M.R."/>
            <person name="Hall N."/>
            <person name="Harper D."/>
            <person name="Harris D."/>
            <person name="Hauser H."/>
            <person name="Ivens A."/>
            <person name="Janssen C.S."/>
            <person name="Keane T."/>
            <person name="Larke N."/>
            <person name="Lapp S."/>
            <person name="Marti M."/>
            <person name="Moule S."/>
            <person name="Meyer I.M."/>
            <person name="Ormond D."/>
            <person name="Peters N."/>
            <person name="Sanders M."/>
            <person name="Sanders S."/>
            <person name="Sergeant T.J."/>
            <person name="Simmonds M."/>
            <person name="Smith F."/>
            <person name="Squares R."/>
            <person name="Thurston S."/>
            <person name="Tivey A.R."/>
            <person name="Walker D."/>
            <person name="White B."/>
            <person name="Zuiderwijk E."/>
            <person name="Churcher C."/>
            <person name="Quail M.A."/>
            <person name="Cowman A.F."/>
            <person name="Turner C.M.R."/>
            <person name="Rajandream M.A."/>
            <person name="Kocken C.H.M."/>
            <person name="Thomas A.W."/>
            <person name="Newbold C.I."/>
            <person name="Barrell B.G."/>
            <person name="Berriman M."/>
        </authorList>
    </citation>
    <scope>NUCLEOTIDE SEQUENCE [LARGE SCALE GENOMIC DNA]</scope>
    <source>
        <strain evidence="3 4">H</strain>
    </source>
</reference>
<dbReference type="GO" id="GO:0006511">
    <property type="term" value="P:ubiquitin-dependent protein catabolic process"/>
    <property type="evidence" value="ECO:0007669"/>
    <property type="project" value="InterPro"/>
</dbReference>
<feature type="compositionally biased region" description="Basic residues" evidence="1">
    <location>
        <begin position="314"/>
        <end position="326"/>
    </location>
</feature>
<dbReference type="Proteomes" id="UP000031513">
    <property type="component" value="Chromosome 6"/>
</dbReference>
<dbReference type="InParanoid" id="B3L201"/>
<dbReference type="STRING" id="5851.B3L201"/>
<feature type="compositionally biased region" description="Low complexity" evidence="1">
    <location>
        <begin position="49"/>
        <end position="62"/>
    </location>
</feature>
<dbReference type="GeneID" id="7319766"/>
<keyword evidence="4" id="KW-1185">Reference proteome</keyword>
<feature type="compositionally biased region" description="Polar residues" evidence="1">
    <location>
        <begin position="63"/>
        <end position="72"/>
    </location>
</feature>
<organism evidence="3 4">
    <name type="scientific">Plasmodium knowlesi (strain H)</name>
    <dbReference type="NCBI Taxonomy" id="5851"/>
    <lineage>
        <taxon>Eukaryota</taxon>
        <taxon>Sar</taxon>
        <taxon>Alveolata</taxon>
        <taxon>Apicomplexa</taxon>
        <taxon>Aconoidasida</taxon>
        <taxon>Haemosporida</taxon>
        <taxon>Plasmodiidae</taxon>
        <taxon>Plasmodium</taxon>
        <taxon>Plasmodium (Plasmodium)</taxon>
    </lineage>
</organism>
<dbReference type="FunCoup" id="B3L201">
    <property type="interactions" value="674"/>
</dbReference>
<dbReference type="OrthoDB" id="372413at2759"/>
<accession>B3L201</accession>
<feature type="chain" id="PRO_5030165594" description="JAB1/MPN/MOV34 metalloenzyme domain-containing protein" evidence="2">
    <location>
        <begin position="24"/>
        <end position="529"/>
    </location>
</feature>
<dbReference type="InterPro" id="IPR016563">
    <property type="entry name" value="Npl4"/>
</dbReference>
<evidence type="ECO:0000256" key="2">
    <source>
        <dbReference type="SAM" id="SignalP"/>
    </source>
</evidence>
<dbReference type="RefSeq" id="XP_002261757.1">
    <property type="nucleotide sequence ID" value="XM_002261721.1"/>
</dbReference>
<feature type="signal peptide" evidence="2">
    <location>
        <begin position="1"/>
        <end position="23"/>
    </location>
</feature>
<evidence type="ECO:0000256" key="1">
    <source>
        <dbReference type="SAM" id="MobiDB-lite"/>
    </source>
</evidence>
<dbReference type="OMA" id="SEACLYN"/>
<dbReference type="EMBL" id="AM910988">
    <property type="protein sequence ID" value="CAA9987135.1"/>
    <property type="molecule type" value="Genomic_DNA"/>
</dbReference>
<dbReference type="KEGG" id="pkn:PKNH_0608500"/>
<evidence type="ECO:0008006" key="5">
    <source>
        <dbReference type="Google" id="ProtNLM"/>
    </source>
</evidence>
<dbReference type="PANTHER" id="PTHR12710">
    <property type="entry name" value="NUCLEAR PROTEIN LOCALIZATION 4"/>
    <property type="match status" value="1"/>
</dbReference>
<proteinExistence type="predicted"/>
<dbReference type="GO" id="GO:0031625">
    <property type="term" value="F:ubiquitin protein ligase binding"/>
    <property type="evidence" value="ECO:0007669"/>
    <property type="project" value="TreeGrafter"/>
</dbReference>
<gene>
    <name evidence="3" type="ORF">PKNH_0608500</name>
</gene>
<sequence length="529" mass="59847">MKKGPLFLLTCLYFIFASNKCNGLKINRAAITPNVLLSIGGKGERKANTKANAKTNANPNANSGGEKNNPINDNHKKKVKEPVGNKFLQLEQNKRVSINPLFNSLCKNVSVSEACLYNVQEFFNETNYNNGKNENLGDKKLFCGVLYGKYEDDSIIKIENVFFALNRPEQKYDVDYLLNSEDRKKADALAKLLNLEVVGVLYAYPDIGIDIGASNQKRKNFVKLNKKIKTLNDEENELFIPMGGREVLLALTVMKHRGDSTRKNFPLGAKAVAQPPSGVLPNGVPANGATPNGVSPVEAQKHRPKTCRNQTPKKEKKKKKKKKKKKIPNVKPFITLSVGMDKSSKSIVVEAYEINYDLLKLLNKDIIKDMQKQNSILHFEAKKNEKDQKIKNFNSEVDLMNELYLKCKSDVLIEKIQVKHIDVLFCVNNVPILSHKSVYNTFFPYPNNSNYYTILQRFNYMSRSLHNPKDMVSIFRDFNFLLFLTNIFSFEHDIPPICKAINDSNNSLGIPDQYVSILRSLSQSANAPQ</sequence>
<dbReference type="GO" id="GO:0005634">
    <property type="term" value="C:nucleus"/>
    <property type="evidence" value="ECO:0007669"/>
    <property type="project" value="TreeGrafter"/>
</dbReference>
<dbReference type="PANTHER" id="PTHR12710:SF0">
    <property type="entry name" value="NUCLEAR PROTEIN LOCALIZATION PROTEIN 4 HOMOLOG"/>
    <property type="match status" value="1"/>
</dbReference>
<feature type="region of interest" description="Disordered" evidence="1">
    <location>
        <begin position="276"/>
        <end position="326"/>
    </location>
</feature>
<name>B3L201_PLAKH</name>
<protein>
    <recommendedName>
        <fullName evidence="5">JAB1/MPN/MOV34 metalloenzyme domain-containing protein</fullName>
    </recommendedName>
</protein>
<dbReference type="VEuPathDB" id="PlasmoDB:PKNH_0608500"/>
<evidence type="ECO:0000313" key="3">
    <source>
        <dbReference type="EMBL" id="CAA9987135.1"/>
    </source>
</evidence>
<keyword evidence="2" id="KW-0732">Signal</keyword>
<evidence type="ECO:0000313" key="4">
    <source>
        <dbReference type="Proteomes" id="UP000031513"/>
    </source>
</evidence>